<dbReference type="OrthoDB" id="423498at2759"/>
<dbReference type="HOGENOM" id="CLU_036110_3_0_1"/>
<dbReference type="STRING" id="1531966.A0A0A1SNM7"/>
<dbReference type="AlphaFoldDB" id="A0A0A1SNM7"/>
<dbReference type="PRINTS" id="PR01790">
    <property type="entry name" value="SMP30FAMILY"/>
</dbReference>
<evidence type="ECO:0000256" key="3">
    <source>
        <dbReference type="PIRSR" id="PIRSR605511-2"/>
    </source>
</evidence>
<evidence type="ECO:0000256" key="1">
    <source>
        <dbReference type="ARBA" id="ARBA00008853"/>
    </source>
</evidence>
<dbReference type="EMBL" id="CDHN01000001">
    <property type="protein sequence ID" value="CEJ81998.1"/>
    <property type="molecule type" value="Genomic_DNA"/>
</dbReference>
<organism evidence="5 6">
    <name type="scientific">[Torrubiella] hemipterigena</name>
    <dbReference type="NCBI Taxonomy" id="1531966"/>
    <lineage>
        <taxon>Eukaryota</taxon>
        <taxon>Fungi</taxon>
        <taxon>Dikarya</taxon>
        <taxon>Ascomycota</taxon>
        <taxon>Pezizomycotina</taxon>
        <taxon>Sordariomycetes</taxon>
        <taxon>Hypocreomycetidae</taxon>
        <taxon>Hypocreales</taxon>
        <taxon>Clavicipitaceae</taxon>
        <taxon>Clavicipitaceae incertae sedis</taxon>
        <taxon>'Torrubiella' clade</taxon>
    </lineage>
</organism>
<sequence length="314" mass="34697">MQQWTVTEPWLDAQCALAEGPFYEKASDSLRFVDIKKKQICWVRQVSAGDRRTRIPKDAIERIQLDVSAGVTADIEDMNPAEEILVGLKHGLAILDCKTHEYELLAPFNDEYGPSSDRLRANDGAADPAGNFWLGTMTDFGLGPFKPEGSLYRFSGDGAKTTVLPDVTIPNGIGWSPDQRIMYFTHSPTREVFAFDYDAASSNISNKRLFYKHSGTAEPDGMRVDVQGHIWQAFYGEGMVLRINPEGQVVGKISLPTKNITCVQFVGDDLVITSAADDGEADSNWPESARLGGALFRVEVGVKGLDLFPFKLRL</sequence>
<dbReference type="Proteomes" id="UP000039046">
    <property type="component" value="Unassembled WGS sequence"/>
</dbReference>
<name>A0A0A1SNM7_9HYPO</name>
<gene>
    <name evidence="5" type="ORF">VHEMI02092</name>
</gene>
<evidence type="ECO:0000313" key="5">
    <source>
        <dbReference type="EMBL" id="CEJ81998.1"/>
    </source>
</evidence>
<keyword evidence="3" id="KW-0862">Zinc</keyword>
<dbReference type="InterPro" id="IPR005511">
    <property type="entry name" value="SMP-30"/>
</dbReference>
<evidence type="ECO:0000256" key="2">
    <source>
        <dbReference type="PIRSR" id="PIRSR605511-1"/>
    </source>
</evidence>
<keyword evidence="3" id="KW-0479">Metal-binding</keyword>
<dbReference type="PANTHER" id="PTHR10907">
    <property type="entry name" value="REGUCALCIN"/>
    <property type="match status" value="1"/>
</dbReference>
<feature type="domain" description="SMP-30/Gluconolactonase/LRE-like region" evidence="4">
    <location>
        <begin position="17"/>
        <end position="275"/>
    </location>
</feature>
<feature type="binding site" evidence="3">
    <location>
        <position position="122"/>
    </location>
    <ligand>
        <name>substrate</name>
    </ligand>
</feature>
<proteinExistence type="inferred from homology"/>
<accession>A0A0A1SNM7</accession>
<comment type="cofactor">
    <cofactor evidence="3">
        <name>Zn(2+)</name>
        <dbReference type="ChEBI" id="CHEBI:29105"/>
    </cofactor>
    <text evidence="3">Binds 1 divalent metal cation per subunit.</text>
</comment>
<dbReference type="GO" id="GO:0005509">
    <property type="term" value="F:calcium ion binding"/>
    <property type="evidence" value="ECO:0007669"/>
    <property type="project" value="TreeGrafter"/>
</dbReference>
<feature type="binding site" evidence="3">
    <location>
        <position position="120"/>
    </location>
    <ligand>
        <name>substrate</name>
    </ligand>
</feature>
<dbReference type="PANTHER" id="PTHR10907:SF47">
    <property type="entry name" value="REGUCALCIN"/>
    <property type="match status" value="1"/>
</dbReference>
<dbReference type="InterPro" id="IPR013658">
    <property type="entry name" value="SGL"/>
</dbReference>
<feature type="binding site" evidence="3">
    <location>
        <position position="220"/>
    </location>
    <ligand>
        <name>a divalent metal cation</name>
        <dbReference type="ChEBI" id="CHEBI:60240"/>
    </ligand>
</feature>
<protein>
    <recommendedName>
        <fullName evidence="4">SMP-30/Gluconolactonase/LRE-like region domain-containing protein</fullName>
    </recommendedName>
</protein>
<comment type="similarity">
    <text evidence="1">Belongs to the SMP-30/CGR1 family.</text>
</comment>
<feature type="binding site" evidence="3">
    <location>
        <position position="19"/>
    </location>
    <ligand>
        <name>a divalent metal cation</name>
        <dbReference type="ChEBI" id="CHEBI:60240"/>
    </ligand>
</feature>
<feature type="binding site" evidence="3">
    <location>
        <position position="171"/>
    </location>
    <ligand>
        <name>a divalent metal cation</name>
        <dbReference type="ChEBI" id="CHEBI:60240"/>
    </ligand>
</feature>
<reference evidence="5 6" key="1">
    <citation type="journal article" date="2015" name="Genome Announc.">
        <title>Draft Genome Sequence and Gene Annotation of the Entomopathogenic Fungus Verticillium hemipterigenum.</title>
        <authorList>
            <person name="Horn F."/>
            <person name="Habel A."/>
            <person name="Scharf D.H."/>
            <person name="Dworschak J."/>
            <person name="Brakhage A.A."/>
            <person name="Guthke R."/>
            <person name="Hertweck C."/>
            <person name="Linde J."/>
        </authorList>
    </citation>
    <scope>NUCLEOTIDE SEQUENCE [LARGE SCALE GENOMIC DNA]</scope>
</reference>
<dbReference type="Pfam" id="PF08450">
    <property type="entry name" value="SGL"/>
    <property type="match status" value="1"/>
</dbReference>
<dbReference type="InterPro" id="IPR011042">
    <property type="entry name" value="6-blade_b-propeller_TolB-like"/>
</dbReference>
<dbReference type="SUPFAM" id="SSF63829">
    <property type="entry name" value="Calcium-dependent phosphotriesterase"/>
    <property type="match status" value="1"/>
</dbReference>
<evidence type="ECO:0000313" key="6">
    <source>
        <dbReference type="Proteomes" id="UP000039046"/>
    </source>
</evidence>
<dbReference type="GO" id="GO:0004341">
    <property type="term" value="F:gluconolactonase activity"/>
    <property type="evidence" value="ECO:0007669"/>
    <property type="project" value="TreeGrafter"/>
</dbReference>
<evidence type="ECO:0000259" key="4">
    <source>
        <dbReference type="Pfam" id="PF08450"/>
    </source>
</evidence>
<keyword evidence="6" id="KW-1185">Reference proteome</keyword>
<feature type="active site" description="Proton donor/acceptor" evidence="2">
    <location>
        <position position="220"/>
    </location>
</feature>
<dbReference type="Gene3D" id="2.120.10.30">
    <property type="entry name" value="TolB, C-terminal domain"/>
    <property type="match status" value="1"/>
</dbReference>